<proteinExistence type="predicted"/>
<organism evidence="1 2">
    <name type="scientific">Vogesella aquatica</name>
    <dbReference type="NCBI Taxonomy" id="2984206"/>
    <lineage>
        <taxon>Bacteria</taxon>
        <taxon>Pseudomonadati</taxon>
        <taxon>Pseudomonadota</taxon>
        <taxon>Betaproteobacteria</taxon>
        <taxon>Neisseriales</taxon>
        <taxon>Chromobacteriaceae</taxon>
        <taxon>Vogesella</taxon>
    </lineage>
</organism>
<comment type="caution">
    <text evidence="1">The sequence shown here is derived from an EMBL/GenBank/DDBJ whole genome shotgun (WGS) entry which is preliminary data.</text>
</comment>
<dbReference type="RefSeq" id="WP_272751024.1">
    <property type="nucleotide sequence ID" value="NZ_JAQQLF010000006.1"/>
</dbReference>
<dbReference type="Proteomes" id="UP001219956">
    <property type="component" value="Unassembled WGS sequence"/>
</dbReference>
<gene>
    <name evidence="1" type="ORF">PQU95_05295</name>
</gene>
<dbReference type="InterPro" id="IPR009389">
    <property type="entry name" value="DUF1045"/>
</dbReference>
<reference evidence="1 2" key="1">
    <citation type="submission" date="2023-01" db="EMBL/GenBank/DDBJ databases">
        <title>Novel species of the genus Vogesella isolated from rivers.</title>
        <authorList>
            <person name="Lu H."/>
        </authorList>
    </citation>
    <scope>NUCLEOTIDE SEQUENCE [LARGE SCALE GENOMIC DNA]</scope>
    <source>
        <strain evidence="1 2">DC21W</strain>
    </source>
</reference>
<sequence length="226" mass="24497">MRYAIYYAPAPRSALWRAGSEWLGWDAARGVTLLPPALPGGLLARLSPLTRRAAHYGWHATLKAPFRLAEGVDEAQLLQQVAALAATCTPFALPLQIGTLRDATVLRVAGDCTAIDALAERCVRQLLPLGASAPDRPGLSPREAELHAAWGYPYVLDQFCFHLTLARFSREPALQAAIERAAAAHFDGLLQAEVAALSVFVEPRPDEPMRLLAECGFAGSLTRHLR</sequence>
<keyword evidence="2" id="KW-1185">Reference proteome</keyword>
<protein>
    <submittedName>
        <fullName evidence="1">DUF1045 domain-containing protein</fullName>
    </submittedName>
</protein>
<dbReference type="Pfam" id="PF06299">
    <property type="entry name" value="DUF1045"/>
    <property type="match status" value="1"/>
</dbReference>
<dbReference type="EMBL" id="JAQQLF010000006">
    <property type="protein sequence ID" value="MDC7716627.1"/>
    <property type="molecule type" value="Genomic_DNA"/>
</dbReference>
<dbReference type="Gene3D" id="3.90.1140.10">
    <property type="entry name" value="Cyclic phosphodiesterase"/>
    <property type="match status" value="1"/>
</dbReference>
<evidence type="ECO:0000313" key="2">
    <source>
        <dbReference type="Proteomes" id="UP001219956"/>
    </source>
</evidence>
<evidence type="ECO:0000313" key="1">
    <source>
        <dbReference type="EMBL" id="MDC7716627.1"/>
    </source>
</evidence>
<accession>A0ABT5IVU8</accession>
<name>A0ABT5IVU8_9NEIS</name>